<dbReference type="FunCoup" id="A0A2P6NVU7">
    <property type="interactions" value="280"/>
</dbReference>
<evidence type="ECO:0000256" key="1">
    <source>
        <dbReference type="ARBA" id="ARBA00004305"/>
    </source>
</evidence>
<dbReference type="SUPFAM" id="SSF52467">
    <property type="entry name" value="DHS-like NAD/FAD-binding domain"/>
    <property type="match status" value="1"/>
</dbReference>
<evidence type="ECO:0000313" key="11">
    <source>
        <dbReference type="Proteomes" id="UP000241769"/>
    </source>
</evidence>
<comment type="subcellular location">
    <subcellularLocation>
        <location evidence="1 7">Mitochondrion matrix</location>
    </subcellularLocation>
</comment>
<protein>
    <recommendedName>
        <fullName evidence="7">Electron transfer flavoprotein subunit alpha</fullName>
        <shortName evidence="7">Alpha-ETF</shortName>
    </recommendedName>
</protein>
<evidence type="ECO:0000313" key="10">
    <source>
        <dbReference type="EMBL" id="PRP88046.1"/>
    </source>
</evidence>
<dbReference type="Pfam" id="PF01012">
    <property type="entry name" value="ETF"/>
    <property type="match status" value="1"/>
</dbReference>
<keyword evidence="7" id="KW-0496">Mitochondrion</keyword>
<dbReference type="CDD" id="cd01715">
    <property type="entry name" value="ETF_alpha"/>
    <property type="match status" value="1"/>
</dbReference>
<dbReference type="GO" id="GO:0009055">
    <property type="term" value="F:electron transfer activity"/>
    <property type="evidence" value="ECO:0007669"/>
    <property type="project" value="InterPro"/>
</dbReference>
<proteinExistence type="inferred from homology"/>
<evidence type="ECO:0000256" key="3">
    <source>
        <dbReference type="ARBA" id="ARBA00022448"/>
    </source>
</evidence>
<name>A0A2P6NVU7_9EUKA</name>
<accession>A0A2P6NVU7</accession>
<dbReference type="PIRSF" id="PIRSF000089">
    <property type="entry name" value="Electra_flavoP_a"/>
    <property type="match status" value="1"/>
</dbReference>
<dbReference type="InterPro" id="IPR033947">
    <property type="entry name" value="ETF_alpha_N"/>
</dbReference>
<feature type="binding site" evidence="8">
    <location>
        <position position="227"/>
    </location>
    <ligand>
        <name>FAD</name>
        <dbReference type="ChEBI" id="CHEBI:57692"/>
    </ligand>
</feature>
<comment type="function">
    <text evidence="7">The electron transfer flavoprotein serves as a specific electron acceptor for several dehydrogenases, including five acyl-CoA dehydrogenases, glutaryl-CoA and sarcosine dehydrogenase. It transfers the electrons to the main mitochondrial respiratory chain via ETF-ubiquinone oxidoreductase (ETF dehydrogenase).</text>
</comment>
<dbReference type="Gene3D" id="3.40.50.620">
    <property type="entry name" value="HUPs"/>
    <property type="match status" value="1"/>
</dbReference>
<dbReference type="SMART" id="SM00893">
    <property type="entry name" value="ETF"/>
    <property type="match status" value="1"/>
</dbReference>
<keyword evidence="3 7" id="KW-0813">Transport</keyword>
<comment type="similarity">
    <text evidence="2 7">Belongs to the ETF alpha-subunit/FixB family.</text>
</comment>
<evidence type="ECO:0000259" key="9">
    <source>
        <dbReference type="SMART" id="SM00893"/>
    </source>
</evidence>
<dbReference type="EMBL" id="MDYQ01000015">
    <property type="protein sequence ID" value="PRP88046.1"/>
    <property type="molecule type" value="Genomic_DNA"/>
</dbReference>
<dbReference type="InterPro" id="IPR029035">
    <property type="entry name" value="DHS-like_NAD/FAD-binding_dom"/>
</dbReference>
<dbReference type="InterPro" id="IPR014731">
    <property type="entry name" value="ETF_asu_C"/>
</dbReference>
<comment type="cofactor">
    <cofactor evidence="7 8">
        <name>FAD</name>
        <dbReference type="ChEBI" id="CHEBI:57692"/>
    </cofactor>
    <text evidence="7 8">Binds 1 FAD per dimer.</text>
</comment>
<evidence type="ECO:0000256" key="5">
    <source>
        <dbReference type="ARBA" id="ARBA00022827"/>
    </source>
</evidence>
<dbReference type="SUPFAM" id="SSF52402">
    <property type="entry name" value="Adenine nucleotide alpha hydrolases-like"/>
    <property type="match status" value="1"/>
</dbReference>
<dbReference type="GO" id="GO:0005759">
    <property type="term" value="C:mitochondrial matrix"/>
    <property type="evidence" value="ECO:0007669"/>
    <property type="project" value="UniProtKB-SubCell"/>
</dbReference>
<dbReference type="InterPro" id="IPR001308">
    <property type="entry name" value="ETF_a/FixB"/>
</dbReference>
<dbReference type="Proteomes" id="UP000241769">
    <property type="component" value="Unassembled WGS sequence"/>
</dbReference>
<dbReference type="GO" id="GO:0033539">
    <property type="term" value="P:fatty acid beta-oxidation using acyl-CoA dehydrogenase"/>
    <property type="evidence" value="ECO:0007669"/>
    <property type="project" value="TreeGrafter"/>
</dbReference>
<dbReference type="OrthoDB" id="1715808at2759"/>
<dbReference type="FunFam" id="3.40.50.620:FF:000041">
    <property type="entry name" value="Electron transfer flavoprotein alpha subunit"/>
    <property type="match status" value="1"/>
</dbReference>
<dbReference type="AlphaFoldDB" id="A0A2P6NVU7"/>
<sequence length="340" mass="35918">MMYRALSQRTFSAPIQKNRRGYSTLVLGEHDNSQLLPSTLSAVTAAKQLGKEVNILLAGSFKDAGAISKQAAAIAGVNRVLVANNAQYEHATPESVSPLLKKCQDKVKATHIIAPSTASGKNILPRTAALLDVSAISDVMKIQSEDTFVRPIYAGNALSTVKSNDPIKVLTIRTTAFDKCADNGGSAEIEDIDGDASEIHTKWISEDTKKSARPELTAANVVVSGGRGLKSSENFKLIEELADELNGAVGASRAAVDAGYVSNDLQVGQTGKIVAPQLYIAVGISGAIQHLAGMKDSKVIVSINKDTEAPIAQVADLILTKDLFEAVPQLTKAIKDSRGK</sequence>
<dbReference type="InParanoid" id="A0A2P6NVU7"/>
<feature type="binding site" evidence="8">
    <location>
        <position position="304"/>
    </location>
    <ligand>
        <name>FAD</name>
        <dbReference type="ChEBI" id="CHEBI:57692"/>
    </ligand>
</feature>
<evidence type="ECO:0000256" key="6">
    <source>
        <dbReference type="ARBA" id="ARBA00022982"/>
    </source>
</evidence>
<evidence type="ECO:0000256" key="2">
    <source>
        <dbReference type="ARBA" id="ARBA00005817"/>
    </source>
</evidence>
<dbReference type="Pfam" id="PF00766">
    <property type="entry name" value="ETF_alpha"/>
    <property type="match status" value="1"/>
</dbReference>
<keyword evidence="4 7" id="KW-0285">Flavoprotein</keyword>
<feature type="binding site" evidence="8">
    <location>
        <begin position="252"/>
        <end position="253"/>
    </location>
    <ligand>
        <name>FAD</name>
        <dbReference type="ChEBI" id="CHEBI:57692"/>
    </ligand>
</feature>
<dbReference type="GO" id="GO:0050660">
    <property type="term" value="F:flavin adenine dinucleotide binding"/>
    <property type="evidence" value="ECO:0007669"/>
    <property type="project" value="InterPro"/>
</dbReference>
<feature type="binding site" evidence="8">
    <location>
        <begin position="283"/>
        <end position="290"/>
    </location>
    <ligand>
        <name>FAD</name>
        <dbReference type="ChEBI" id="CHEBI:57692"/>
    </ligand>
</feature>
<dbReference type="PANTHER" id="PTHR43153">
    <property type="entry name" value="ELECTRON TRANSFER FLAVOPROTEIN ALPHA"/>
    <property type="match status" value="1"/>
</dbReference>
<feature type="domain" description="Electron transfer flavoprotein alpha/beta-subunit N-terminal" evidence="9">
    <location>
        <begin position="24"/>
        <end position="207"/>
    </location>
</feature>
<evidence type="ECO:0000256" key="4">
    <source>
        <dbReference type="ARBA" id="ARBA00022630"/>
    </source>
</evidence>
<dbReference type="InterPro" id="IPR014730">
    <property type="entry name" value="ETF_a/b_N"/>
</dbReference>
<reference evidence="10 11" key="1">
    <citation type="journal article" date="2018" name="Genome Biol. Evol.">
        <title>Multiple Roots of Fruiting Body Formation in Amoebozoa.</title>
        <authorList>
            <person name="Hillmann F."/>
            <person name="Forbes G."/>
            <person name="Novohradska S."/>
            <person name="Ferling I."/>
            <person name="Riege K."/>
            <person name="Groth M."/>
            <person name="Westermann M."/>
            <person name="Marz M."/>
            <person name="Spaller T."/>
            <person name="Winckler T."/>
            <person name="Schaap P."/>
            <person name="Glockner G."/>
        </authorList>
    </citation>
    <scope>NUCLEOTIDE SEQUENCE [LARGE SCALE GENOMIC DNA]</scope>
    <source>
        <strain evidence="10 11">Jena</strain>
    </source>
</reference>
<evidence type="ECO:0000256" key="7">
    <source>
        <dbReference type="PIRNR" id="PIRNR000089"/>
    </source>
</evidence>
<comment type="subunit">
    <text evidence="7">Heterodimer of an alpha and a beta subunit.</text>
</comment>
<keyword evidence="11" id="KW-1185">Reference proteome</keyword>
<keyword evidence="5 7" id="KW-0274">FAD</keyword>
<dbReference type="InterPro" id="IPR014729">
    <property type="entry name" value="Rossmann-like_a/b/a_fold"/>
</dbReference>
<dbReference type="FunFam" id="3.40.50.1220:FF:000001">
    <property type="entry name" value="Electron transfer flavoprotein, alpha subunit"/>
    <property type="match status" value="1"/>
</dbReference>
<dbReference type="STRING" id="1890364.A0A2P6NVU7"/>
<dbReference type="Gene3D" id="3.40.50.1220">
    <property type="entry name" value="TPP-binding domain"/>
    <property type="match status" value="1"/>
</dbReference>
<feature type="binding site" evidence="8">
    <location>
        <begin position="266"/>
        <end position="270"/>
    </location>
    <ligand>
        <name>FAD</name>
        <dbReference type="ChEBI" id="CHEBI:57692"/>
    </ligand>
</feature>
<organism evidence="10 11">
    <name type="scientific">Planoprotostelium fungivorum</name>
    <dbReference type="NCBI Taxonomy" id="1890364"/>
    <lineage>
        <taxon>Eukaryota</taxon>
        <taxon>Amoebozoa</taxon>
        <taxon>Evosea</taxon>
        <taxon>Variosea</taxon>
        <taxon>Cavosteliida</taxon>
        <taxon>Cavosteliaceae</taxon>
        <taxon>Planoprotostelium</taxon>
    </lineage>
</organism>
<keyword evidence="6 7" id="KW-0249">Electron transport</keyword>
<gene>
    <name evidence="10" type="ORF">PROFUN_04474</name>
</gene>
<comment type="caution">
    <text evidence="10">The sequence shown here is derived from an EMBL/GenBank/DDBJ whole genome shotgun (WGS) entry which is preliminary data.</text>
</comment>
<evidence type="ECO:0000256" key="8">
    <source>
        <dbReference type="PIRSR" id="PIRSR000089-1"/>
    </source>
</evidence>
<dbReference type="PANTHER" id="PTHR43153:SF1">
    <property type="entry name" value="ELECTRON TRANSFER FLAVOPROTEIN SUBUNIT ALPHA, MITOCHONDRIAL"/>
    <property type="match status" value="1"/>
</dbReference>